<evidence type="ECO:0000256" key="2">
    <source>
        <dbReference type="ARBA" id="ARBA00023134"/>
    </source>
</evidence>
<keyword evidence="4" id="KW-0479">Metal-binding</keyword>
<dbReference type="SMART" id="SM00177">
    <property type="entry name" value="ARF"/>
    <property type="match status" value="1"/>
</dbReference>
<protein>
    <recommendedName>
        <fullName evidence="6">ADP-ribosylation factor</fullName>
    </recommendedName>
</protein>
<feature type="binding site" evidence="4">
    <location>
        <position position="21"/>
    </location>
    <ligand>
        <name>Mg(2+)</name>
        <dbReference type="ChEBI" id="CHEBI:18420"/>
    </ligand>
</feature>
<evidence type="ECO:0000256" key="1">
    <source>
        <dbReference type="ARBA" id="ARBA00022741"/>
    </source>
</evidence>
<dbReference type="InterPro" id="IPR024156">
    <property type="entry name" value="Small_GTPase_ARF"/>
</dbReference>
<keyword evidence="4" id="KW-0460">Magnesium</keyword>
<dbReference type="GO" id="GO:0005525">
    <property type="term" value="F:GTP binding"/>
    <property type="evidence" value="ECO:0007669"/>
    <property type="project" value="UniProtKB-KW"/>
</dbReference>
<organism evidence="5">
    <name type="scientific">Mucochytrium quahogii</name>
    <dbReference type="NCBI Taxonomy" id="96639"/>
    <lineage>
        <taxon>Eukaryota</taxon>
        <taxon>Sar</taxon>
        <taxon>Stramenopiles</taxon>
        <taxon>Bigyra</taxon>
        <taxon>Labyrinthulomycetes</taxon>
        <taxon>Thraustochytrida</taxon>
        <taxon>Thraustochytriidae</taxon>
        <taxon>Mucochytrium</taxon>
    </lineage>
</organism>
<dbReference type="SUPFAM" id="SSF52540">
    <property type="entry name" value="P-loop containing nucleoside triphosphate hydrolases"/>
    <property type="match status" value="1"/>
</dbReference>
<evidence type="ECO:0000256" key="3">
    <source>
        <dbReference type="PIRSR" id="PIRSR606689-1"/>
    </source>
</evidence>
<sequence>MGASRSKYSVIIVGLDGAGKTTMLYNLRLGDVRENFAETNGFNYEVLERVYSKTRFQFHMFDLAGKEALRPLWKHFYRNLKPHVVVFVVDASDKERIGEAKKEFQKLLHESDLFNSVVIVLANQKRVVKTDPLDTQMKESDIRYEMEVPREVVVIEVDAQETHELTHVMHHICQQLLKNKS</sequence>
<gene>
    <name evidence="5" type="ORF">QSP1433_LOCUS2226</name>
</gene>
<keyword evidence="2 3" id="KW-0342">GTP-binding</keyword>
<name>A0A7S2RDG0_9STRA</name>
<dbReference type="PANTHER" id="PTHR11711">
    <property type="entry name" value="ADP RIBOSYLATION FACTOR-RELATED"/>
    <property type="match status" value="1"/>
</dbReference>
<dbReference type="AlphaFoldDB" id="A0A7S2RDG0"/>
<feature type="binding site" evidence="3">
    <location>
        <begin position="14"/>
        <end position="21"/>
    </location>
    <ligand>
        <name>GTP</name>
        <dbReference type="ChEBI" id="CHEBI:37565"/>
    </ligand>
</feature>
<dbReference type="PROSITE" id="PS51417">
    <property type="entry name" value="ARF"/>
    <property type="match status" value="1"/>
</dbReference>
<evidence type="ECO:0000313" key="5">
    <source>
        <dbReference type="EMBL" id="CAD9667859.1"/>
    </source>
</evidence>
<dbReference type="InterPro" id="IPR005225">
    <property type="entry name" value="Small_GTP-bd"/>
</dbReference>
<dbReference type="EMBL" id="HBHK01003782">
    <property type="protein sequence ID" value="CAD9667859.1"/>
    <property type="molecule type" value="Transcribed_RNA"/>
</dbReference>
<evidence type="ECO:0000256" key="4">
    <source>
        <dbReference type="PIRSR" id="PIRSR606689-2"/>
    </source>
</evidence>
<dbReference type="GO" id="GO:0046872">
    <property type="term" value="F:metal ion binding"/>
    <property type="evidence" value="ECO:0007669"/>
    <property type="project" value="UniProtKB-KW"/>
</dbReference>
<dbReference type="NCBIfam" id="TIGR00231">
    <property type="entry name" value="small_GTP"/>
    <property type="match status" value="1"/>
</dbReference>
<accession>A0A7S2RDG0</accession>
<proteinExistence type="predicted"/>
<dbReference type="Gene3D" id="3.40.50.300">
    <property type="entry name" value="P-loop containing nucleotide triphosphate hydrolases"/>
    <property type="match status" value="1"/>
</dbReference>
<feature type="binding site" evidence="3">
    <location>
        <position position="65"/>
    </location>
    <ligand>
        <name>GTP</name>
        <dbReference type="ChEBI" id="CHEBI:37565"/>
    </ligand>
</feature>
<feature type="binding site" evidence="4">
    <location>
        <position position="39"/>
    </location>
    <ligand>
        <name>Mg(2+)</name>
        <dbReference type="ChEBI" id="CHEBI:18420"/>
    </ligand>
</feature>
<dbReference type="InterPro" id="IPR006689">
    <property type="entry name" value="Small_GTPase_ARF/SAR"/>
</dbReference>
<dbReference type="GO" id="GO:0003924">
    <property type="term" value="F:GTPase activity"/>
    <property type="evidence" value="ECO:0007669"/>
    <property type="project" value="InterPro"/>
</dbReference>
<dbReference type="InterPro" id="IPR027417">
    <property type="entry name" value="P-loop_NTPase"/>
</dbReference>
<evidence type="ECO:0008006" key="6">
    <source>
        <dbReference type="Google" id="ProtNLM"/>
    </source>
</evidence>
<reference evidence="5" key="1">
    <citation type="submission" date="2021-01" db="EMBL/GenBank/DDBJ databases">
        <authorList>
            <person name="Corre E."/>
            <person name="Pelletier E."/>
            <person name="Niang G."/>
            <person name="Scheremetjew M."/>
            <person name="Finn R."/>
            <person name="Kale V."/>
            <person name="Holt S."/>
            <person name="Cochrane G."/>
            <person name="Meng A."/>
            <person name="Brown T."/>
            <person name="Cohen L."/>
        </authorList>
    </citation>
    <scope>NUCLEOTIDE SEQUENCE</scope>
    <source>
        <strain evidence="5">NY070348D</strain>
    </source>
</reference>
<keyword evidence="1 3" id="KW-0547">Nucleotide-binding</keyword>
<dbReference type="Pfam" id="PF00025">
    <property type="entry name" value="Arf"/>
    <property type="match status" value="1"/>
</dbReference>